<gene>
    <name evidence="2" type="ORF">I79_012597</name>
</gene>
<sequence length="80" mass="9214">MALWPWSSLKGSWRDCTATLGNFARATFDAISKTYSYMTPELWKETVFTKSPYQEFTDHLVKAHTRVSVRRIQAPAVDNT</sequence>
<protein>
    <submittedName>
        <fullName evidence="2">40S ribosomal protein S2</fullName>
    </submittedName>
</protein>
<dbReference type="AlphaFoldDB" id="G3HP90"/>
<dbReference type="InterPro" id="IPR014721">
    <property type="entry name" value="Ribsml_uS5_D2-typ_fold_subgr"/>
</dbReference>
<dbReference type="Proteomes" id="UP000001075">
    <property type="component" value="Unassembled WGS sequence"/>
</dbReference>
<dbReference type="EMBL" id="JH000567">
    <property type="protein sequence ID" value="EGW09230.1"/>
    <property type="molecule type" value="Genomic_DNA"/>
</dbReference>
<proteinExistence type="predicted"/>
<dbReference type="GO" id="GO:0003735">
    <property type="term" value="F:structural constituent of ribosome"/>
    <property type="evidence" value="ECO:0007669"/>
    <property type="project" value="InterPro"/>
</dbReference>
<reference evidence="3" key="1">
    <citation type="journal article" date="2011" name="Nat. Biotechnol.">
        <title>The genomic sequence of the Chinese hamster ovary (CHO)-K1 cell line.</title>
        <authorList>
            <person name="Xu X."/>
            <person name="Nagarajan H."/>
            <person name="Lewis N.E."/>
            <person name="Pan S."/>
            <person name="Cai Z."/>
            <person name="Liu X."/>
            <person name="Chen W."/>
            <person name="Xie M."/>
            <person name="Wang W."/>
            <person name="Hammond S."/>
            <person name="Andersen M.R."/>
            <person name="Neff N."/>
            <person name="Passarelli B."/>
            <person name="Koh W."/>
            <person name="Fan H.C."/>
            <person name="Wang J."/>
            <person name="Gui Y."/>
            <person name="Lee K.H."/>
            <person name="Betenbaugh M.J."/>
            <person name="Quake S.R."/>
            <person name="Famili I."/>
            <person name="Palsson B.O."/>
            <person name="Wang J."/>
        </authorList>
    </citation>
    <scope>NUCLEOTIDE SEQUENCE [LARGE SCALE GENOMIC DNA]</scope>
    <source>
        <strain evidence="3">CHO K1 cell line</strain>
    </source>
</reference>
<keyword evidence="2" id="KW-0687">Ribonucleoprotein</keyword>
<name>G3HP90_CRIGR</name>
<dbReference type="STRING" id="10029.G3HP90"/>
<evidence type="ECO:0000259" key="1">
    <source>
        <dbReference type="Pfam" id="PF03719"/>
    </source>
</evidence>
<dbReference type="GO" id="GO:0005840">
    <property type="term" value="C:ribosome"/>
    <property type="evidence" value="ECO:0007669"/>
    <property type="project" value="UniProtKB-KW"/>
</dbReference>
<feature type="domain" description="Small ribosomal subunit protein uS5 C-terminal" evidence="1">
    <location>
        <begin position="17"/>
        <end position="45"/>
    </location>
</feature>
<accession>G3HP90</accession>
<dbReference type="Pfam" id="PF03719">
    <property type="entry name" value="Ribosomal_S5_C"/>
    <property type="match status" value="1"/>
</dbReference>
<dbReference type="Gene3D" id="3.30.230.10">
    <property type="match status" value="1"/>
</dbReference>
<dbReference type="GO" id="GO:0006412">
    <property type="term" value="P:translation"/>
    <property type="evidence" value="ECO:0007669"/>
    <property type="project" value="InterPro"/>
</dbReference>
<dbReference type="InterPro" id="IPR005324">
    <property type="entry name" value="Ribosomal_uS5_C"/>
</dbReference>
<organism evidence="2 3">
    <name type="scientific">Cricetulus griseus</name>
    <name type="common">Chinese hamster</name>
    <name type="synonym">Cricetulus barabensis griseus</name>
    <dbReference type="NCBI Taxonomy" id="10029"/>
    <lineage>
        <taxon>Eukaryota</taxon>
        <taxon>Metazoa</taxon>
        <taxon>Chordata</taxon>
        <taxon>Craniata</taxon>
        <taxon>Vertebrata</taxon>
        <taxon>Euteleostomi</taxon>
        <taxon>Mammalia</taxon>
        <taxon>Eutheria</taxon>
        <taxon>Euarchontoglires</taxon>
        <taxon>Glires</taxon>
        <taxon>Rodentia</taxon>
        <taxon>Myomorpha</taxon>
        <taxon>Muroidea</taxon>
        <taxon>Cricetidae</taxon>
        <taxon>Cricetinae</taxon>
        <taxon>Cricetulus</taxon>
    </lineage>
</organism>
<dbReference type="InParanoid" id="G3HP90"/>
<evidence type="ECO:0000313" key="2">
    <source>
        <dbReference type="EMBL" id="EGW09230.1"/>
    </source>
</evidence>
<evidence type="ECO:0000313" key="3">
    <source>
        <dbReference type="Proteomes" id="UP000001075"/>
    </source>
</evidence>
<keyword evidence="2" id="KW-0689">Ribosomal protein</keyword>